<reference evidence="2" key="1">
    <citation type="submission" date="2022-11" db="UniProtKB">
        <authorList>
            <consortium name="WormBaseParasite"/>
        </authorList>
    </citation>
    <scope>IDENTIFICATION</scope>
</reference>
<accession>A0A914Q9W5</accession>
<dbReference type="Gene3D" id="6.10.250.3030">
    <property type="match status" value="1"/>
</dbReference>
<proteinExistence type="predicted"/>
<dbReference type="WBParaSite" id="PDA_v2.g25938.t1">
    <property type="protein sequence ID" value="PDA_v2.g25938.t1"/>
    <property type="gene ID" value="PDA_v2.g25938"/>
</dbReference>
<evidence type="ECO:0000313" key="2">
    <source>
        <dbReference type="WBParaSite" id="PDA_v2.g25938.t1"/>
    </source>
</evidence>
<protein>
    <submittedName>
        <fullName evidence="2">Uncharacterized protein</fullName>
    </submittedName>
</protein>
<dbReference type="AlphaFoldDB" id="A0A914Q9W5"/>
<keyword evidence="1" id="KW-1185">Reference proteome</keyword>
<dbReference type="Proteomes" id="UP000887578">
    <property type="component" value="Unplaced"/>
</dbReference>
<name>A0A914Q9W5_9BILA</name>
<sequence>MENLKATFEEYYCKKLTKSNVVYVLTAANKVNAPTLKGKCIEFINSLPRIDKSSIVYGPLDEELRELFI</sequence>
<organism evidence="1 2">
    <name type="scientific">Panagrolaimus davidi</name>
    <dbReference type="NCBI Taxonomy" id="227884"/>
    <lineage>
        <taxon>Eukaryota</taxon>
        <taxon>Metazoa</taxon>
        <taxon>Ecdysozoa</taxon>
        <taxon>Nematoda</taxon>
        <taxon>Chromadorea</taxon>
        <taxon>Rhabditida</taxon>
        <taxon>Tylenchina</taxon>
        <taxon>Panagrolaimomorpha</taxon>
        <taxon>Panagrolaimoidea</taxon>
        <taxon>Panagrolaimidae</taxon>
        <taxon>Panagrolaimus</taxon>
    </lineage>
</organism>
<evidence type="ECO:0000313" key="1">
    <source>
        <dbReference type="Proteomes" id="UP000887578"/>
    </source>
</evidence>